<dbReference type="InterPro" id="IPR000760">
    <property type="entry name" value="Inositol_monophosphatase-like"/>
</dbReference>
<evidence type="ECO:0000256" key="7">
    <source>
        <dbReference type="ARBA" id="ARBA00022801"/>
    </source>
</evidence>
<dbReference type="PANTHER" id="PTHR20854">
    <property type="entry name" value="INOSITOL MONOPHOSPHATASE"/>
    <property type="match status" value="1"/>
</dbReference>
<feature type="binding site" evidence="9">
    <location>
        <position position="91"/>
    </location>
    <ligand>
        <name>Mg(2+)</name>
        <dbReference type="ChEBI" id="CHEBI:18420"/>
        <label>1</label>
        <note>catalytic</note>
    </ligand>
</feature>
<comment type="similarity">
    <text evidence="3">Belongs to the inositol monophosphatase superfamily.</text>
</comment>
<evidence type="ECO:0000256" key="5">
    <source>
        <dbReference type="ARBA" id="ARBA00019784"/>
    </source>
</evidence>
<evidence type="ECO:0000313" key="11">
    <source>
        <dbReference type="Proteomes" id="UP000309747"/>
    </source>
</evidence>
<keyword evidence="8 9" id="KW-0460">Magnesium</keyword>
<dbReference type="OrthoDB" id="9785695at2"/>
<evidence type="ECO:0000256" key="9">
    <source>
        <dbReference type="PIRSR" id="PIRSR600760-2"/>
    </source>
</evidence>
<keyword evidence="6 9" id="KW-0479">Metal-binding</keyword>
<evidence type="ECO:0000256" key="3">
    <source>
        <dbReference type="ARBA" id="ARBA00009759"/>
    </source>
</evidence>
<evidence type="ECO:0000313" key="10">
    <source>
        <dbReference type="EMBL" id="TJZ90142.1"/>
    </source>
</evidence>
<dbReference type="GO" id="GO:0007165">
    <property type="term" value="P:signal transduction"/>
    <property type="evidence" value="ECO:0007669"/>
    <property type="project" value="TreeGrafter"/>
</dbReference>
<sequence>MQITELTRRLAVAETIAARAGALALRYFHDRDSLHIEAKRTLQDMVSEADREVETLIRDALSAAFPDDALLGEEHGISPGTSGLTWVIDPIDGTAPFLAGLPGWCVSIGACDADGPVIGVIVAPVLDETFTAARGVPTRLNGIEVRVADRLDLTTGLVGIGANDRVPAPKVGLMLSDLMAAGANWTRYGSGALMLAWVAAGRLVGYVEPRMSAWDCMAAYCLIEQAGGQVLAFPLDEAITRPAPVAGARPGTFDEVLRLTRVDDIVYWEG</sequence>
<accession>A0A4U0R768</accession>
<evidence type="ECO:0000256" key="4">
    <source>
        <dbReference type="ARBA" id="ARBA00013106"/>
    </source>
</evidence>
<evidence type="ECO:0000256" key="8">
    <source>
        <dbReference type="ARBA" id="ARBA00022842"/>
    </source>
</evidence>
<comment type="cofactor">
    <cofactor evidence="2 9">
        <name>Mg(2+)</name>
        <dbReference type="ChEBI" id="CHEBI:18420"/>
    </cofactor>
</comment>
<dbReference type="Gene3D" id="3.30.540.10">
    <property type="entry name" value="Fructose-1,6-Bisphosphatase, subunit A, domain 1"/>
    <property type="match status" value="1"/>
</dbReference>
<dbReference type="Pfam" id="PF00459">
    <property type="entry name" value="Inositol_P"/>
    <property type="match status" value="1"/>
</dbReference>
<keyword evidence="11" id="KW-1185">Reference proteome</keyword>
<dbReference type="GO" id="GO:0008934">
    <property type="term" value="F:inositol monophosphate 1-phosphatase activity"/>
    <property type="evidence" value="ECO:0007669"/>
    <property type="project" value="TreeGrafter"/>
</dbReference>
<dbReference type="GO" id="GO:0046872">
    <property type="term" value="F:metal ion binding"/>
    <property type="evidence" value="ECO:0007669"/>
    <property type="project" value="UniProtKB-KW"/>
</dbReference>
<evidence type="ECO:0000256" key="6">
    <source>
        <dbReference type="ARBA" id="ARBA00022723"/>
    </source>
</evidence>
<proteinExistence type="inferred from homology"/>
<organism evidence="10 11">
    <name type="scientific">Paracoccus gahaiensis</name>
    <dbReference type="NCBI Taxonomy" id="1706839"/>
    <lineage>
        <taxon>Bacteria</taxon>
        <taxon>Pseudomonadati</taxon>
        <taxon>Pseudomonadota</taxon>
        <taxon>Alphaproteobacteria</taxon>
        <taxon>Rhodobacterales</taxon>
        <taxon>Paracoccaceae</taxon>
        <taxon>Paracoccus</taxon>
    </lineage>
</organism>
<gene>
    <name evidence="10" type="ORF">FA743_16120</name>
</gene>
<dbReference type="RefSeq" id="WP_136887129.1">
    <property type="nucleotide sequence ID" value="NZ_SUNI01000019.1"/>
</dbReference>
<dbReference type="Proteomes" id="UP000309747">
    <property type="component" value="Unassembled WGS sequence"/>
</dbReference>
<keyword evidence="7" id="KW-0378">Hydrolase</keyword>
<dbReference type="PRINTS" id="PR00377">
    <property type="entry name" value="IMPHPHTASES"/>
</dbReference>
<dbReference type="AlphaFoldDB" id="A0A4U0R768"/>
<reference evidence="10 11" key="1">
    <citation type="submission" date="2019-04" db="EMBL/GenBank/DDBJ databases">
        <authorList>
            <person name="Li J."/>
        </authorList>
    </citation>
    <scope>NUCLEOTIDE SEQUENCE [LARGE SCALE GENOMIC DNA]</scope>
    <source>
        <strain evidence="10 11">KCTC 42687</strain>
    </source>
</reference>
<evidence type="ECO:0000256" key="1">
    <source>
        <dbReference type="ARBA" id="ARBA00001033"/>
    </source>
</evidence>
<feature type="binding site" evidence="9">
    <location>
        <position position="89"/>
    </location>
    <ligand>
        <name>Mg(2+)</name>
        <dbReference type="ChEBI" id="CHEBI:18420"/>
        <label>1</label>
        <note>catalytic</note>
    </ligand>
</feature>
<evidence type="ECO:0000256" key="2">
    <source>
        <dbReference type="ARBA" id="ARBA00001946"/>
    </source>
</evidence>
<comment type="catalytic activity">
    <reaction evidence="1">
        <text>a myo-inositol phosphate + H2O = myo-inositol + phosphate</text>
        <dbReference type="Rhea" id="RHEA:24056"/>
        <dbReference type="ChEBI" id="CHEBI:15377"/>
        <dbReference type="ChEBI" id="CHEBI:17268"/>
        <dbReference type="ChEBI" id="CHEBI:43474"/>
        <dbReference type="ChEBI" id="CHEBI:84139"/>
        <dbReference type="EC" id="3.1.3.25"/>
    </reaction>
</comment>
<name>A0A4U0R768_9RHOB</name>
<dbReference type="FunFam" id="3.30.540.10:FF:000003">
    <property type="entry name" value="Inositol-1-monophosphatase"/>
    <property type="match status" value="1"/>
</dbReference>
<dbReference type="PANTHER" id="PTHR20854:SF4">
    <property type="entry name" value="INOSITOL-1-MONOPHOSPHATASE-RELATED"/>
    <property type="match status" value="1"/>
</dbReference>
<dbReference type="EC" id="3.1.3.25" evidence="4"/>
<comment type="caution">
    <text evidence="10">The sequence shown here is derived from an EMBL/GenBank/DDBJ whole genome shotgun (WGS) entry which is preliminary data.</text>
</comment>
<feature type="binding site" evidence="9">
    <location>
        <position position="92"/>
    </location>
    <ligand>
        <name>Mg(2+)</name>
        <dbReference type="ChEBI" id="CHEBI:18420"/>
        <label>1</label>
        <note>catalytic</note>
    </ligand>
</feature>
<dbReference type="EMBL" id="SUNI01000019">
    <property type="protein sequence ID" value="TJZ90142.1"/>
    <property type="molecule type" value="Genomic_DNA"/>
</dbReference>
<feature type="binding site" evidence="9">
    <location>
        <position position="215"/>
    </location>
    <ligand>
        <name>Mg(2+)</name>
        <dbReference type="ChEBI" id="CHEBI:18420"/>
        <label>1</label>
        <note>catalytic</note>
    </ligand>
</feature>
<dbReference type="Gene3D" id="3.40.190.80">
    <property type="match status" value="1"/>
</dbReference>
<feature type="binding site" evidence="9">
    <location>
        <position position="73"/>
    </location>
    <ligand>
        <name>Mg(2+)</name>
        <dbReference type="ChEBI" id="CHEBI:18420"/>
        <label>1</label>
        <note>catalytic</note>
    </ligand>
</feature>
<dbReference type="GO" id="GO:0006020">
    <property type="term" value="P:inositol metabolic process"/>
    <property type="evidence" value="ECO:0007669"/>
    <property type="project" value="TreeGrafter"/>
</dbReference>
<dbReference type="SUPFAM" id="SSF56655">
    <property type="entry name" value="Carbohydrate phosphatase"/>
    <property type="match status" value="1"/>
</dbReference>
<protein>
    <recommendedName>
        <fullName evidence="5">Inositol-1-monophosphatase</fullName>
        <ecNumber evidence="4">3.1.3.25</ecNumber>
    </recommendedName>
</protein>